<dbReference type="PANTHER" id="PTHR19965:SF82">
    <property type="entry name" value="THO COMPLEX SUBUNIT 4"/>
    <property type="match status" value="1"/>
</dbReference>
<keyword evidence="2" id="KW-0813">Transport</keyword>
<dbReference type="InterPro" id="IPR051229">
    <property type="entry name" value="ALYREF_mRNA_export"/>
</dbReference>
<evidence type="ECO:0000256" key="4">
    <source>
        <dbReference type="ARBA" id="ARBA00022884"/>
    </source>
</evidence>
<keyword evidence="5" id="KW-0539">Nucleus</keyword>
<accession>A0A1B6DBX5</accession>
<name>A0A1B6DBX5_9HEMI</name>
<evidence type="ECO:0000256" key="2">
    <source>
        <dbReference type="ARBA" id="ARBA00022448"/>
    </source>
</evidence>
<feature type="region of interest" description="Disordered" evidence="7">
    <location>
        <begin position="1"/>
        <end position="69"/>
    </location>
</feature>
<dbReference type="InterPro" id="IPR000504">
    <property type="entry name" value="RRM_dom"/>
</dbReference>
<dbReference type="EMBL" id="GEDC01014101">
    <property type="protein sequence ID" value="JAS23197.1"/>
    <property type="molecule type" value="Transcribed_RNA"/>
</dbReference>
<dbReference type="PANTHER" id="PTHR19965">
    <property type="entry name" value="RNA AND EXPORT FACTOR BINDING PROTEIN"/>
    <property type="match status" value="1"/>
</dbReference>
<keyword evidence="3" id="KW-0509">mRNA transport</keyword>
<dbReference type="GO" id="GO:0005634">
    <property type="term" value="C:nucleus"/>
    <property type="evidence" value="ECO:0007669"/>
    <property type="project" value="UniProtKB-SubCell"/>
</dbReference>
<evidence type="ECO:0000256" key="5">
    <source>
        <dbReference type="ARBA" id="ARBA00023242"/>
    </source>
</evidence>
<feature type="domain" description="RRM" evidence="8">
    <location>
        <begin position="102"/>
        <end position="179"/>
    </location>
</feature>
<gene>
    <name evidence="9" type="ORF">g.11050</name>
</gene>
<evidence type="ECO:0000259" key="8">
    <source>
        <dbReference type="PROSITE" id="PS50102"/>
    </source>
</evidence>
<evidence type="ECO:0000256" key="6">
    <source>
        <dbReference type="PROSITE-ProRule" id="PRU00176"/>
    </source>
</evidence>
<sequence length="250" mass="27479">MMDKVEMSLDEIIKQNGNGRRRGRGGIQRGNFQRRGRGNSRGGSGPIRNRRRFSGQRTPYSRSPGDINSKWQHDMYEGTVFNKRTSGISTRGGGNVISGGPTKLLVSNLDFGVSNSDIQELFTEFGPLKSAKVHYDKTGRSLGTAEVVFERKPDAVKALKQYNGVPLDGRPMNIQFASSDISVLQGDRIGSIPQGFNQRNQMKNVRGGRNRGLRRGGGLKGRAGRTGPQPTAEELDAELDAYVNRISNLK</sequence>
<dbReference type="Pfam" id="PF00076">
    <property type="entry name" value="RRM_1"/>
    <property type="match status" value="1"/>
</dbReference>
<dbReference type="InterPro" id="IPR012677">
    <property type="entry name" value="Nucleotide-bd_a/b_plait_sf"/>
</dbReference>
<dbReference type="PROSITE" id="PS50102">
    <property type="entry name" value="RRM"/>
    <property type="match status" value="1"/>
</dbReference>
<keyword evidence="4 6" id="KW-0694">RNA-binding</keyword>
<proteinExistence type="predicted"/>
<dbReference type="CDD" id="cd12680">
    <property type="entry name" value="RRM_THOC4"/>
    <property type="match status" value="1"/>
</dbReference>
<dbReference type="Pfam" id="PF13865">
    <property type="entry name" value="FoP_duplication"/>
    <property type="match status" value="1"/>
</dbReference>
<evidence type="ECO:0000256" key="3">
    <source>
        <dbReference type="ARBA" id="ARBA00022816"/>
    </source>
</evidence>
<dbReference type="SUPFAM" id="SSF54928">
    <property type="entry name" value="RNA-binding domain, RBD"/>
    <property type="match status" value="1"/>
</dbReference>
<dbReference type="FunFam" id="3.30.70.330:FF:000273">
    <property type="entry name" value="THO complex subunit 4"/>
    <property type="match status" value="1"/>
</dbReference>
<evidence type="ECO:0000256" key="7">
    <source>
        <dbReference type="SAM" id="MobiDB-lite"/>
    </source>
</evidence>
<reference evidence="9" key="1">
    <citation type="submission" date="2015-12" db="EMBL/GenBank/DDBJ databases">
        <title>De novo transcriptome assembly of four potential Pierce s Disease insect vectors from Arizona vineyards.</title>
        <authorList>
            <person name="Tassone E.E."/>
        </authorList>
    </citation>
    <scope>NUCLEOTIDE SEQUENCE</scope>
</reference>
<evidence type="ECO:0000313" key="9">
    <source>
        <dbReference type="EMBL" id="JAS23197.1"/>
    </source>
</evidence>
<organism evidence="9">
    <name type="scientific">Clastoptera arizonana</name>
    <name type="common">Arizona spittle bug</name>
    <dbReference type="NCBI Taxonomy" id="38151"/>
    <lineage>
        <taxon>Eukaryota</taxon>
        <taxon>Metazoa</taxon>
        <taxon>Ecdysozoa</taxon>
        <taxon>Arthropoda</taxon>
        <taxon>Hexapoda</taxon>
        <taxon>Insecta</taxon>
        <taxon>Pterygota</taxon>
        <taxon>Neoptera</taxon>
        <taxon>Paraneoptera</taxon>
        <taxon>Hemiptera</taxon>
        <taxon>Auchenorrhyncha</taxon>
        <taxon>Cercopoidea</taxon>
        <taxon>Clastopteridae</taxon>
        <taxon>Clastoptera</taxon>
    </lineage>
</organism>
<evidence type="ECO:0000256" key="1">
    <source>
        <dbReference type="ARBA" id="ARBA00004123"/>
    </source>
</evidence>
<dbReference type="GO" id="GO:0003729">
    <property type="term" value="F:mRNA binding"/>
    <property type="evidence" value="ECO:0007669"/>
    <property type="project" value="TreeGrafter"/>
</dbReference>
<dbReference type="Gene3D" id="3.30.70.330">
    <property type="match status" value="1"/>
</dbReference>
<dbReference type="GO" id="GO:0006406">
    <property type="term" value="P:mRNA export from nucleus"/>
    <property type="evidence" value="ECO:0007669"/>
    <property type="project" value="TreeGrafter"/>
</dbReference>
<dbReference type="AlphaFoldDB" id="A0A1B6DBX5"/>
<comment type="subcellular location">
    <subcellularLocation>
        <location evidence="1">Nucleus</location>
    </subcellularLocation>
</comment>
<dbReference type="SMART" id="SM01218">
    <property type="entry name" value="FoP_duplication"/>
    <property type="match status" value="1"/>
</dbReference>
<protein>
    <recommendedName>
        <fullName evidence="8">RRM domain-containing protein</fullName>
    </recommendedName>
</protein>
<dbReference type="InterPro" id="IPR035979">
    <property type="entry name" value="RBD_domain_sf"/>
</dbReference>
<feature type="region of interest" description="Disordered" evidence="7">
    <location>
        <begin position="202"/>
        <end position="232"/>
    </location>
</feature>
<feature type="compositionally biased region" description="Basic and acidic residues" evidence="7">
    <location>
        <begin position="1"/>
        <end position="13"/>
    </location>
</feature>
<dbReference type="SMART" id="SM00360">
    <property type="entry name" value="RRM"/>
    <property type="match status" value="1"/>
</dbReference>
<dbReference type="InterPro" id="IPR025715">
    <property type="entry name" value="FoP_C"/>
</dbReference>